<dbReference type="PANTHER" id="PTHR34382:SF7">
    <property type="entry name" value="PTS SYSTEM N,N'-DIACETYLCHITOBIOSE-SPECIFIC EIIA COMPONENT"/>
    <property type="match status" value="1"/>
</dbReference>
<accession>A0A941HRI5</accession>
<dbReference type="RefSeq" id="WP_211802429.1">
    <property type="nucleotide sequence ID" value="NZ_JAGSCS010000018.1"/>
</dbReference>
<evidence type="ECO:0000313" key="9">
    <source>
        <dbReference type="Proteomes" id="UP000675379"/>
    </source>
</evidence>
<evidence type="ECO:0000256" key="6">
    <source>
        <dbReference type="PIRSR" id="PIRSR000699-2"/>
    </source>
</evidence>
<dbReference type="CDD" id="cd00215">
    <property type="entry name" value="PTS_IIA_lac"/>
    <property type="match status" value="1"/>
</dbReference>
<comment type="cofactor">
    <cofactor evidence="6">
        <name>Mg(2+)</name>
        <dbReference type="ChEBI" id="CHEBI:18420"/>
    </cofactor>
    <text evidence="6">Binds 1 Mg(2+) ion per trimer.</text>
</comment>
<evidence type="ECO:0000256" key="7">
    <source>
        <dbReference type="PROSITE-ProRule" id="PRU00418"/>
    </source>
</evidence>
<gene>
    <name evidence="8" type="ORF">KCG48_11880</name>
</gene>
<proteinExistence type="predicted"/>
<evidence type="ECO:0000256" key="4">
    <source>
        <dbReference type="ARBA" id="ARBA00022683"/>
    </source>
</evidence>
<evidence type="ECO:0000256" key="1">
    <source>
        <dbReference type="ARBA" id="ARBA00022448"/>
    </source>
</evidence>
<reference evidence="8" key="1">
    <citation type="submission" date="2021-04" db="EMBL/GenBank/DDBJ databases">
        <title>Proteiniclasticum sedimins sp. nov., an obligate anaerobic bacterium isolated from anaerobic sludge.</title>
        <authorList>
            <person name="Liu J."/>
        </authorList>
    </citation>
    <scope>NUCLEOTIDE SEQUENCE</scope>
    <source>
        <strain evidence="8">BAD-10</strain>
    </source>
</reference>
<organism evidence="8 9">
    <name type="scientific">Proteiniclasticum sediminis</name>
    <dbReference type="NCBI Taxonomy" id="2804028"/>
    <lineage>
        <taxon>Bacteria</taxon>
        <taxon>Bacillati</taxon>
        <taxon>Bacillota</taxon>
        <taxon>Clostridia</taxon>
        <taxon>Eubacteriales</taxon>
        <taxon>Clostridiaceae</taxon>
        <taxon>Proteiniclasticum</taxon>
    </lineage>
</organism>
<dbReference type="EMBL" id="JAGSCS010000018">
    <property type="protein sequence ID" value="MBR0577015.1"/>
    <property type="molecule type" value="Genomic_DNA"/>
</dbReference>
<keyword evidence="9" id="KW-1185">Reference proteome</keyword>
<dbReference type="InterPro" id="IPR003188">
    <property type="entry name" value="PTS_IIA_lac/cel"/>
</dbReference>
<dbReference type="GO" id="GO:0009401">
    <property type="term" value="P:phosphoenolpyruvate-dependent sugar phosphotransferase system"/>
    <property type="evidence" value="ECO:0007669"/>
    <property type="project" value="UniProtKB-KW"/>
</dbReference>
<keyword evidence="6" id="KW-0479">Metal-binding</keyword>
<dbReference type="PANTHER" id="PTHR34382">
    <property type="entry name" value="PTS SYSTEM N,N'-DIACETYLCHITOBIOSE-SPECIFIC EIIA COMPONENT"/>
    <property type="match status" value="1"/>
</dbReference>
<protein>
    <submittedName>
        <fullName evidence="8">PTS lactose/cellobiose transporter subunit IIA</fullName>
    </submittedName>
</protein>
<evidence type="ECO:0000313" key="8">
    <source>
        <dbReference type="EMBL" id="MBR0577015.1"/>
    </source>
</evidence>
<evidence type="ECO:0000256" key="2">
    <source>
        <dbReference type="ARBA" id="ARBA00022597"/>
    </source>
</evidence>
<dbReference type="GO" id="GO:0016740">
    <property type="term" value="F:transferase activity"/>
    <property type="evidence" value="ECO:0007669"/>
    <property type="project" value="UniProtKB-KW"/>
</dbReference>
<feature type="active site" description="Tele-phosphohistidine intermediate" evidence="5">
    <location>
        <position position="76"/>
    </location>
</feature>
<feature type="binding site" evidence="6">
    <location>
        <position position="79"/>
    </location>
    <ligand>
        <name>Mg(2+)</name>
        <dbReference type="ChEBI" id="CHEBI:18420"/>
        <note>ligand shared between all trimeric partners</note>
    </ligand>
</feature>
<dbReference type="Gene3D" id="1.20.58.80">
    <property type="entry name" value="Phosphotransferase system, lactose/cellobiose-type IIA subunit"/>
    <property type="match status" value="1"/>
</dbReference>
<dbReference type="GO" id="GO:0046872">
    <property type="term" value="F:metal ion binding"/>
    <property type="evidence" value="ECO:0007669"/>
    <property type="project" value="UniProtKB-KW"/>
</dbReference>
<name>A0A941HRI5_9CLOT</name>
<feature type="modified residue" description="Phosphohistidine; by HPr" evidence="7">
    <location>
        <position position="76"/>
    </location>
</feature>
<keyword evidence="4" id="KW-0598">Phosphotransferase system</keyword>
<dbReference type="PIRSF" id="PIRSF000699">
    <property type="entry name" value="PTS_IILac_III"/>
    <property type="match status" value="1"/>
</dbReference>
<dbReference type="Proteomes" id="UP000675379">
    <property type="component" value="Unassembled WGS sequence"/>
</dbReference>
<sequence>MKELEKESFAIIAHTGEARSAYQEAVRAAKSGDFEAAEKLLKEGEEALLAGHIVHGKILAREGTPERAVVDLLLVHAEDQLMNAETFRFMAREMVEIHQKLAGEGKL</sequence>
<keyword evidence="2" id="KW-0762">Sugar transport</keyword>
<keyword evidence="1" id="KW-0813">Transport</keyword>
<evidence type="ECO:0000256" key="3">
    <source>
        <dbReference type="ARBA" id="ARBA00022679"/>
    </source>
</evidence>
<keyword evidence="3" id="KW-0808">Transferase</keyword>
<dbReference type="AlphaFoldDB" id="A0A941HRI5"/>
<dbReference type="InterPro" id="IPR036542">
    <property type="entry name" value="PTS_IIA_lac/cel_sf"/>
</dbReference>
<comment type="caution">
    <text evidence="8">The sequence shown here is derived from an EMBL/GenBank/DDBJ whole genome shotgun (WGS) entry which is preliminary data.</text>
</comment>
<dbReference type="SUPFAM" id="SSF46973">
    <property type="entry name" value="Enzyme IIa from lactose specific PTS, IIa-lac"/>
    <property type="match status" value="1"/>
</dbReference>
<keyword evidence="6" id="KW-0460">Magnesium</keyword>
<dbReference type="Pfam" id="PF02255">
    <property type="entry name" value="PTS_IIA"/>
    <property type="match status" value="1"/>
</dbReference>
<dbReference type="PROSITE" id="PS51095">
    <property type="entry name" value="PTS_EIIA_TYPE_3"/>
    <property type="match status" value="1"/>
</dbReference>
<evidence type="ECO:0000256" key="5">
    <source>
        <dbReference type="PIRSR" id="PIRSR000699-1"/>
    </source>
</evidence>